<dbReference type="SMR" id="C8ZBC7"/>
<dbReference type="Proteomes" id="UP000000286">
    <property type="component" value="Chromosome X"/>
</dbReference>
<dbReference type="HOGENOM" id="CLU_2028523_0_0_1"/>
<protein>
    <submittedName>
        <fullName evidence="2">EC1118_1J11_1607p</fullName>
    </submittedName>
</protein>
<evidence type="ECO:0000313" key="3">
    <source>
        <dbReference type="Proteomes" id="UP000000286"/>
    </source>
</evidence>
<evidence type="ECO:0000256" key="1">
    <source>
        <dbReference type="SAM" id="Phobius"/>
    </source>
</evidence>
<keyword evidence="1" id="KW-0812">Transmembrane</keyword>
<name>C8ZBC7_YEAS8</name>
<accession>C8ZBC7</accession>
<feature type="transmembrane region" description="Helical" evidence="1">
    <location>
        <begin position="93"/>
        <end position="117"/>
    </location>
</feature>
<proteinExistence type="predicted"/>
<gene>
    <name evidence="2" type="ORF">EC1118_1J11_1607g</name>
</gene>
<dbReference type="EMBL" id="FN393075">
    <property type="protein sequence ID" value="CAY80693.2"/>
    <property type="molecule type" value="Genomic_DNA"/>
</dbReference>
<sequence>MSISAGISINAFDIIKPEHFNGPLLFTASTLRVHSPWFSNTFKHTVSVNYLYVPAGRPRTFPLIKFHYEFIPKKVYRRASNSFHSVENCFEQILRICIVFLSLKIYTLTLVIIKVFIRRSDA</sequence>
<reference evidence="2 3" key="1">
    <citation type="journal article" date="2009" name="Proc. Natl. Acad. Sci. U.S.A.">
        <title>Eukaryote-to-eukaryote gene transfer events revealed by the genome sequence of the wine yeast Saccharomyces cerevisiae EC1118.</title>
        <authorList>
            <person name="Novo M."/>
            <person name="Bigey F."/>
            <person name="Beyne E."/>
            <person name="Galeote V."/>
            <person name="Gavory F."/>
            <person name="Mallet S."/>
            <person name="Cambot B."/>
            <person name="Legras J.L."/>
            <person name="Wincker P."/>
            <person name="Casaregola S."/>
            <person name="Dequin S."/>
        </authorList>
    </citation>
    <scope>NUCLEOTIDE SEQUENCE [LARGE SCALE GENOMIC DNA]</scope>
    <source>
        <strain evidence="3">Lalvin EC1118 / Prise de mousse</strain>
    </source>
</reference>
<organism evidence="2 3">
    <name type="scientific">Saccharomyces cerevisiae (strain Lalvin EC1118 / Prise de mousse)</name>
    <name type="common">Baker's yeast</name>
    <dbReference type="NCBI Taxonomy" id="643680"/>
    <lineage>
        <taxon>Eukaryota</taxon>
        <taxon>Fungi</taxon>
        <taxon>Dikarya</taxon>
        <taxon>Ascomycota</taxon>
        <taxon>Saccharomycotina</taxon>
        <taxon>Saccharomycetes</taxon>
        <taxon>Saccharomycetales</taxon>
        <taxon>Saccharomycetaceae</taxon>
        <taxon>Saccharomyces</taxon>
    </lineage>
</organism>
<keyword evidence="1" id="KW-0472">Membrane</keyword>
<dbReference type="AlphaFoldDB" id="C8ZBC7"/>
<evidence type="ECO:0000313" key="2">
    <source>
        <dbReference type="EMBL" id="CAY80693.2"/>
    </source>
</evidence>
<keyword evidence="1" id="KW-1133">Transmembrane helix</keyword>